<name>A0ABR9R2U2_9FIRM</name>
<organism evidence="2 3">
    <name type="scientific">Gemmiger gallinarum</name>
    <dbReference type="NCBI Taxonomy" id="2779354"/>
    <lineage>
        <taxon>Bacteria</taxon>
        <taxon>Bacillati</taxon>
        <taxon>Bacillota</taxon>
        <taxon>Clostridia</taxon>
        <taxon>Eubacteriales</taxon>
        <taxon>Gemmiger</taxon>
    </lineage>
</organism>
<accession>A0ABR9R2U2</accession>
<sequence>MQYLRSNHQRLMVQAVAELHNPRALSLAAVLAALNLAINQFTIPVSGYLEISFDFLVSVATGFLCGPWVAALSGVATDLLGYVLRPNGPYFPGFTLSAMLAGILYGLWYYQRPVRLWRVVSCKLMATVLFNFLLTPLWLHVMYGQAFVVLSSMRIVKNIIKFPVDVVLLMLVLKACEQYQKTRRRV</sequence>
<dbReference type="Gene3D" id="1.10.1760.20">
    <property type="match status" value="1"/>
</dbReference>
<proteinExistence type="predicted"/>
<reference evidence="2 3" key="1">
    <citation type="submission" date="2020-10" db="EMBL/GenBank/DDBJ databases">
        <title>ChiBAC.</title>
        <authorList>
            <person name="Zenner C."/>
            <person name="Hitch T.C.A."/>
            <person name="Clavel T."/>
        </authorList>
    </citation>
    <scope>NUCLEOTIDE SEQUENCE [LARGE SCALE GENOMIC DNA]</scope>
    <source>
        <strain evidence="2 3">DSM 109015</strain>
    </source>
</reference>
<dbReference type="NCBIfam" id="TIGR04518">
    <property type="entry name" value="ECF_S_folT_fam"/>
    <property type="match status" value="1"/>
</dbReference>
<keyword evidence="1" id="KW-0812">Transmembrane</keyword>
<feature type="transmembrane region" description="Helical" evidence="1">
    <location>
        <begin position="90"/>
        <end position="110"/>
    </location>
</feature>
<evidence type="ECO:0000313" key="2">
    <source>
        <dbReference type="EMBL" id="MBE5037438.1"/>
    </source>
</evidence>
<dbReference type="RefSeq" id="WP_193500786.1">
    <property type="nucleotide sequence ID" value="NZ_JADCKC010000002.1"/>
</dbReference>
<dbReference type="Pfam" id="PF12822">
    <property type="entry name" value="ECF_trnsprt"/>
    <property type="match status" value="1"/>
</dbReference>
<protein>
    <submittedName>
        <fullName evidence="2">Folate family ECF transporter S component</fullName>
    </submittedName>
</protein>
<keyword evidence="1" id="KW-0472">Membrane</keyword>
<dbReference type="InterPro" id="IPR030949">
    <property type="entry name" value="ECF_S_folate_fam"/>
</dbReference>
<evidence type="ECO:0000313" key="3">
    <source>
        <dbReference type="Proteomes" id="UP000768567"/>
    </source>
</evidence>
<keyword evidence="1" id="KW-1133">Transmembrane helix</keyword>
<keyword evidence="3" id="KW-1185">Reference proteome</keyword>
<gene>
    <name evidence="2" type="ORF">INF35_06550</name>
</gene>
<feature type="transmembrane region" description="Helical" evidence="1">
    <location>
        <begin position="51"/>
        <end position="70"/>
    </location>
</feature>
<dbReference type="EMBL" id="JADCKC010000002">
    <property type="protein sequence ID" value="MBE5037438.1"/>
    <property type="molecule type" value="Genomic_DNA"/>
</dbReference>
<evidence type="ECO:0000256" key="1">
    <source>
        <dbReference type="SAM" id="Phobius"/>
    </source>
</evidence>
<feature type="transmembrane region" description="Helical" evidence="1">
    <location>
        <begin position="20"/>
        <end position="39"/>
    </location>
</feature>
<dbReference type="InterPro" id="IPR024529">
    <property type="entry name" value="ECF_trnsprt_substrate-spec"/>
</dbReference>
<dbReference type="Proteomes" id="UP000768567">
    <property type="component" value="Unassembled WGS sequence"/>
</dbReference>
<comment type="caution">
    <text evidence="2">The sequence shown here is derived from an EMBL/GenBank/DDBJ whole genome shotgun (WGS) entry which is preliminary data.</text>
</comment>